<accession>A0A0F9Z682</accession>
<dbReference type="EMBL" id="LAZR01000001">
    <property type="protein sequence ID" value="KKO12829.1"/>
    <property type="molecule type" value="Genomic_DNA"/>
</dbReference>
<keyword evidence="3" id="KW-1133">Transmembrane helix</keyword>
<feature type="transmembrane region" description="Helical" evidence="3">
    <location>
        <begin position="219"/>
        <end position="243"/>
    </location>
</feature>
<name>A0A0F9Z682_9ZZZZ</name>
<keyword evidence="3" id="KW-0812">Transmembrane</keyword>
<dbReference type="PROSITE" id="PS00455">
    <property type="entry name" value="AMP_BINDING"/>
    <property type="match status" value="1"/>
</dbReference>
<dbReference type="PANTHER" id="PTHR43201">
    <property type="entry name" value="ACYL-COA SYNTHETASE"/>
    <property type="match status" value="1"/>
</dbReference>
<dbReference type="GO" id="GO:0031956">
    <property type="term" value="F:medium-chain fatty acid-CoA ligase activity"/>
    <property type="evidence" value="ECO:0007669"/>
    <property type="project" value="TreeGrafter"/>
</dbReference>
<dbReference type="GO" id="GO:0006631">
    <property type="term" value="P:fatty acid metabolic process"/>
    <property type="evidence" value="ECO:0007669"/>
    <property type="project" value="TreeGrafter"/>
</dbReference>
<feature type="domain" description="AMP-binding enzyme C-terminal" evidence="5">
    <location>
        <begin position="438"/>
        <end position="512"/>
    </location>
</feature>
<evidence type="ECO:0000259" key="5">
    <source>
        <dbReference type="Pfam" id="PF13193"/>
    </source>
</evidence>
<dbReference type="PANTHER" id="PTHR43201:SF5">
    <property type="entry name" value="MEDIUM-CHAIN ACYL-COA LIGASE ACSF2, MITOCHONDRIAL"/>
    <property type="match status" value="1"/>
</dbReference>
<comment type="caution">
    <text evidence="6">The sequence shown here is derived from an EMBL/GenBank/DDBJ whole genome shotgun (WGS) entry which is preliminary data.</text>
</comment>
<feature type="domain" description="AMP-dependent synthetase/ligase" evidence="4">
    <location>
        <begin position="30"/>
        <end position="387"/>
    </location>
</feature>
<evidence type="ECO:0008006" key="7">
    <source>
        <dbReference type="Google" id="ProtNLM"/>
    </source>
</evidence>
<evidence type="ECO:0000256" key="3">
    <source>
        <dbReference type="SAM" id="Phobius"/>
    </source>
</evidence>
<dbReference type="Pfam" id="PF13193">
    <property type="entry name" value="AMP-binding_C"/>
    <property type="match status" value="1"/>
</dbReference>
<protein>
    <recommendedName>
        <fullName evidence="7">AMP-dependent synthetase/ligase domain-containing protein</fullName>
    </recommendedName>
</protein>
<dbReference type="Pfam" id="PF00501">
    <property type="entry name" value="AMP-binding"/>
    <property type="match status" value="1"/>
</dbReference>
<dbReference type="SUPFAM" id="SSF56801">
    <property type="entry name" value="Acetyl-CoA synthetase-like"/>
    <property type="match status" value="1"/>
</dbReference>
<evidence type="ECO:0000259" key="4">
    <source>
        <dbReference type="Pfam" id="PF00501"/>
    </source>
</evidence>
<keyword evidence="2" id="KW-0436">Ligase</keyword>
<dbReference type="InterPro" id="IPR020845">
    <property type="entry name" value="AMP-binding_CS"/>
</dbReference>
<dbReference type="Gene3D" id="3.30.300.30">
    <property type="match status" value="1"/>
</dbReference>
<evidence type="ECO:0000256" key="2">
    <source>
        <dbReference type="ARBA" id="ARBA00022598"/>
    </source>
</evidence>
<reference evidence="6" key="1">
    <citation type="journal article" date="2015" name="Nature">
        <title>Complex archaea that bridge the gap between prokaryotes and eukaryotes.</title>
        <authorList>
            <person name="Spang A."/>
            <person name="Saw J.H."/>
            <person name="Jorgensen S.L."/>
            <person name="Zaremba-Niedzwiedzka K."/>
            <person name="Martijn J."/>
            <person name="Lind A.E."/>
            <person name="van Eijk R."/>
            <person name="Schleper C."/>
            <person name="Guy L."/>
            <person name="Ettema T.J."/>
        </authorList>
    </citation>
    <scope>NUCLEOTIDE SEQUENCE</scope>
</reference>
<keyword evidence="3" id="KW-0472">Membrane</keyword>
<comment type="similarity">
    <text evidence="1">Belongs to the ATP-dependent AMP-binding enzyme family.</text>
</comment>
<dbReference type="Gene3D" id="3.40.50.12780">
    <property type="entry name" value="N-terminal domain of ligase-like"/>
    <property type="match status" value="1"/>
</dbReference>
<sequence length="519" mass="55840">MQSNDERLLGQSPQALLECLPARVSDALMQHARRNAGAPAVRDHLGRALNYGQFADAVCAARQTLQDAGVKAGDRVMLINENCVPLVVTILALSELSAWPVVVNARMAESELDRIRQHCEPRLLLYFLDSAAAMERWQPFAALSDSFMLELGAGDVGVRPMPVPARPEEASLIDAGVFTLIYTTGTTGDPKGVMLTHRNVLYVAAVSSALRGLRADDRVYLVLPVSHVFGLAAVFLASVYVGAELVLADRFEPATAMITMREHGITGVFGVPAMFARLVDHARAEGLGPADMPPLRFMYSGGAPLDPAIKEKTEALFAMPLLNAYGMTESGPTICQVRYSEPLASCSVGRLLPGLTSRLLDVDGKPVASGEVGELHIRGPNIMLGYYRNPQATAAALDAEGYLNTGDLVRLDEAGNVHIAGRSKELIIHSGFNVYPPEVEGVISKHPGVLLCAVVGQPRDGNEEVVAWVQRAAGSDLTEVELQAFIKPLLTAYKRPSRILFMAQLPTAPSGKVLKHKLK</sequence>
<evidence type="ECO:0000256" key="1">
    <source>
        <dbReference type="ARBA" id="ARBA00006432"/>
    </source>
</evidence>
<organism evidence="6">
    <name type="scientific">marine sediment metagenome</name>
    <dbReference type="NCBI Taxonomy" id="412755"/>
    <lineage>
        <taxon>unclassified sequences</taxon>
        <taxon>metagenomes</taxon>
        <taxon>ecological metagenomes</taxon>
    </lineage>
</organism>
<dbReference type="InterPro" id="IPR000873">
    <property type="entry name" value="AMP-dep_synth/lig_dom"/>
</dbReference>
<gene>
    <name evidence="6" type="ORF">LCGC14_0008460</name>
</gene>
<dbReference type="AlphaFoldDB" id="A0A0F9Z682"/>
<proteinExistence type="inferred from homology"/>
<evidence type="ECO:0000313" key="6">
    <source>
        <dbReference type="EMBL" id="KKO12829.1"/>
    </source>
</evidence>
<dbReference type="InterPro" id="IPR045851">
    <property type="entry name" value="AMP-bd_C_sf"/>
</dbReference>
<dbReference type="InterPro" id="IPR025110">
    <property type="entry name" value="AMP-bd_C"/>
</dbReference>
<dbReference type="InterPro" id="IPR042099">
    <property type="entry name" value="ANL_N_sf"/>
</dbReference>